<dbReference type="InterPro" id="IPR050145">
    <property type="entry name" value="Centrin_CML-like"/>
</dbReference>
<evidence type="ECO:0000313" key="2">
    <source>
        <dbReference type="Proteomes" id="UP001642464"/>
    </source>
</evidence>
<dbReference type="PROSITE" id="PS50222">
    <property type="entry name" value="EF_HAND_2"/>
    <property type="match status" value="3"/>
</dbReference>
<dbReference type="PANTHER" id="PTHR23050">
    <property type="entry name" value="CALCIUM BINDING PROTEIN"/>
    <property type="match status" value="1"/>
</dbReference>
<dbReference type="InterPro" id="IPR011992">
    <property type="entry name" value="EF-hand-dom_pair"/>
</dbReference>
<dbReference type="SMART" id="SM00054">
    <property type="entry name" value="EFh"/>
    <property type="match status" value="3"/>
</dbReference>
<comment type="caution">
    <text evidence="1">The sequence shown here is derived from an EMBL/GenBank/DDBJ whole genome shotgun (WGS) entry which is preliminary data.</text>
</comment>
<keyword evidence="2" id="KW-1185">Reference proteome</keyword>
<dbReference type="Proteomes" id="UP001642464">
    <property type="component" value="Unassembled WGS sequence"/>
</dbReference>
<sequence>MGNGLETMCCGRSTKAKAELQRFKISLQNCNTKLDALIQEEIDDLFGKVDVDGSQALDMSEAKSMVSKLEDRGFAAAGFEFPCEVGAFDQDGDGNIDKQEVSYAVRAALRERPKNLELISNKLDDIDALSRDAWNLIDGTQEGYISIAQFSQFYVELGQVMDEKVPTYQEVWELTRKYDTDSDSFLTYDEFELLFCDYLCRTAFKPEEFKVDSDSDA</sequence>
<protein>
    <submittedName>
        <fullName evidence="1">Uncharacterized protein</fullName>
    </submittedName>
</protein>
<dbReference type="EMBL" id="CAXAMM010019014">
    <property type="protein sequence ID" value="CAK9044835.1"/>
    <property type="molecule type" value="Genomic_DNA"/>
</dbReference>
<dbReference type="PROSITE" id="PS00018">
    <property type="entry name" value="EF_HAND_1"/>
    <property type="match status" value="1"/>
</dbReference>
<proteinExistence type="predicted"/>
<evidence type="ECO:0000313" key="1">
    <source>
        <dbReference type="EMBL" id="CAK9044835.1"/>
    </source>
</evidence>
<reference evidence="1 2" key="1">
    <citation type="submission" date="2024-02" db="EMBL/GenBank/DDBJ databases">
        <authorList>
            <person name="Chen Y."/>
            <person name="Shah S."/>
            <person name="Dougan E. K."/>
            <person name="Thang M."/>
            <person name="Chan C."/>
        </authorList>
    </citation>
    <scope>NUCLEOTIDE SEQUENCE [LARGE SCALE GENOMIC DNA]</scope>
</reference>
<dbReference type="Gene3D" id="1.10.238.10">
    <property type="entry name" value="EF-hand"/>
    <property type="match status" value="2"/>
</dbReference>
<organism evidence="1 2">
    <name type="scientific">Durusdinium trenchii</name>
    <dbReference type="NCBI Taxonomy" id="1381693"/>
    <lineage>
        <taxon>Eukaryota</taxon>
        <taxon>Sar</taxon>
        <taxon>Alveolata</taxon>
        <taxon>Dinophyceae</taxon>
        <taxon>Suessiales</taxon>
        <taxon>Symbiodiniaceae</taxon>
        <taxon>Durusdinium</taxon>
    </lineage>
</organism>
<dbReference type="InterPro" id="IPR002048">
    <property type="entry name" value="EF_hand_dom"/>
</dbReference>
<accession>A0ABP0M038</accession>
<dbReference type="InterPro" id="IPR018247">
    <property type="entry name" value="EF_Hand_1_Ca_BS"/>
</dbReference>
<gene>
    <name evidence="1" type="ORF">SCF082_LOCUS25416</name>
</gene>
<dbReference type="SUPFAM" id="SSF47473">
    <property type="entry name" value="EF-hand"/>
    <property type="match status" value="1"/>
</dbReference>
<name>A0ABP0M038_9DINO</name>